<comment type="caution">
    <text evidence="1">Lacks conserved residue(s) required for the propagation of feature annotation.</text>
</comment>
<organism evidence="7 8">
    <name type="scientific">Meloidogyne incognita</name>
    <name type="common">Southern root-knot nematode worm</name>
    <name type="synonym">Oxyuris incognita</name>
    <dbReference type="NCBI Taxonomy" id="6306"/>
    <lineage>
        <taxon>Eukaryota</taxon>
        <taxon>Metazoa</taxon>
        <taxon>Ecdysozoa</taxon>
        <taxon>Nematoda</taxon>
        <taxon>Chromadorea</taxon>
        <taxon>Rhabditida</taxon>
        <taxon>Tylenchina</taxon>
        <taxon>Tylenchomorpha</taxon>
        <taxon>Tylenchoidea</taxon>
        <taxon>Meloidogynidae</taxon>
        <taxon>Meloidogyninae</taxon>
        <taxon>Meloidogyne</taxon>
        <taxon>Meloidogyne incognita group</taxon>
    </lineage>
</organism>
<accession>A0A914M1N5</accession>
<keyword evidence="3" id="KW-1133">Transmembrane helix</keyword>
<evidence type="ECO:0000256" key="2">
    <source>
        <dbReference type="SAM" id="MobiDB-lite"/>
    </source>
</evidence>
<evidence type="ECO:0000313" key="8">
    <source>
        <dbReference type="WBParaSite" id="Minc3s01043g20130"/>
    </source>
</evidence>
<proteinExistence type="predicted"/>
<feature type="disulfide bond" evidence="1">
    <location>
        <begin position="267"/>
        <end position="276"/>
    </location>
</feature>
<feature type="disulfide bond" evidence="1">
    <location>
        <begin position="226"/>
        <end position="235"/>
    </location>
</feature>
<dbReference type="InterPro" id="IPR000742">
    <property type="entry name" value="EGF"/>
</dbReference>
<evidence type="ECO:0000256" key="3">
    <source>
        <dbReference type="SAM" id="Phobius"/>
    </source>
</evidence>
<keyword evidence="1" id="KW-0245">EGF-like domain</keyword>
<dbReference type="SMART" id="SM00181">
    <property type="entry name" value="EGF"/>
    <property type="match status" value="3"/>
</dbReference>
<evidence type="ECO:0000259" key="5">
    <source>
        <dbReference type="PROSITE" id="PS50026"/>
    </source>
</evidence>
<feature type="domain" description="EGF-like" evidence="5">
    <location>
        <begin position="200"/>
        <end position="236"/>
    </location>
</feature>
<sequence>MFNCIIIFFLLLVNSVAGHIILTFPEARYPPFDFLDNRRTLGPCGVPKSERSQLTSFQIGRNYNISWHIAKTPLKQENVKIRLLDYRGNELESERMPLLLGHGVTARQMTSAVQQSVEISFPFECRNCTLLIEKIRAQTNTDNSSLERSCAEVDISDTAPMNCFGNGIWEDKGSSGICQCSHGFSGQYCQYKERSCAEVDISDTAPMNCFGNGIWEDKGSSGICQCSHGFSGQYCQYKDDCADDLECGPNGKCVANAIRQDHKSCFCQFGFFGTNCERNCYSSKTLNKEETDERDRLHWRLVGNQLEIILDFWTTNPHNWIGLGWRPLQIPPSCRLFPQMISSLEKENVKTSGFSREWLEQPLHSMECVDMIMGSIREGNLLHIEDLYSRDMSSPLRDSLLDGEESLSAAYGLQTGNRTLLMFRRLISEIEPTDHPLGPGKIFLLYAKGESKIGRDEKLKSENDYQWKYHGSGSTNRGHIEIEFVNQSQMNQIRVPLIHFDHSTESGHNNDGKDPNIVEPEKHLQQKNEKILIKNLTSSSNISSSFIANEHLIVDILTAVVASNSVEVERQNEDDIAPSAEREKDVQDENEQNSSSSLPSTLKSEIIQILVLTFLIVNLIVYII</sequence>
<dbReference type="Gene3D" id="2.10.25.10">
    <property type="entry name" value="Laminin"/>
    <property type="match status" value="1"/>
</dbReference>
<feature type="chain" id="PRO_5036770782" evidence="4">
    <location>
        <begin position="19"/>
        <end position="624"/>
    </location>
</feature>
<dbReference type="PANTHER" id="PTHR46901">
    <property type="entry name" value="GH04942P"/>
    <property type="match status" value="1"/>
</dbReference>
<dbReference type="PROSITE" id="PS50836">
    <property type="entry name" value="DOMON"/>
    <property type="match status" value="1"/>
</dbReference>
<feature type="transmembrane region" description="Helical" evidence="3">
    <location>
        <begin position="606"/>
        <end position="623"/>
    </location>
</feature>
<evidence type="ECO:0000313" key="7">
    <source>
        <dbReference type="Proteomes" id="UP000887563"/>
    </source>
</evidence>
<keyword evidence="3" id="KW-0472">Membrane</keyword>
<keyword evidence="3" id="KW-0812">Transmembrane</keyword>
<dbReference type="Gene3D" id="2.60.120.260">
    <property type="entry name" value="Galactose-binding domain-like"/>
    <property type="match status" value="1"/>
</dbReference>
<dbReference type="InterPro" id="IPR005018">
    <property type="entry name" value="DOMON_domain"/>
</dbReference>
<dbReference type="AlphaFoldDB" id="A0A914M1N5"/>
<evidence type="ECO:0000259" key="6">
    <source>
        <dbReference type="PROSITE" id="PS50836"/>
    </source>
</evidence>
<dbReference type="WBParaSite" id="Minc3s01043g20130">
    <property type="protein sequence ID" value="Minc3s01043g20130"/>
    <property type="gene ID" value="Minc3s01043g20130"/>
</dbReference>
<dbReference type="Proteomes" id="UP000887563">
    <property type="component" value="Unplaced"/>
</dbReference>
<feature type="domain" description="EGF-like" evidence="5">
    <location>
        <begin position="154"/>
        <end position="190"/>
    </location>
</feature>
<dbReference type="PROSITE" id="PS50026">
    <property type="entry name" value="EGF_3"/>
    <property type="match status" value="3"/>
</dbReference>
<dbReference type="CDD" id="cd00054">
    <property type="entry name" value="EGF_CA"/>
    <property type="match status" value="1"/>
</dbReference>
<dbReference type="CDD" id="cd09631">
    <property type="entry name" value="DOMON_DOH"/>
    <property type="match status" value="1"/>
</dbReference>
<dbReference type="PROSITE" id="PS01186">
    <property type="entry name" value="EGF_2"/>
    <property type="match status" value="2"/>
</dbReference>
<keyword evidence="4" id="KW-0732">Signal</keyword>
<feature type="region of interest" description="Disordered" evidence="2">
    <location>
        <begin position="568"/>
        <end position="598"/>
    </location>
</feature>
<feature type="signal peptide" evidence="4">
    <location>
        <begin position="1"/>
        <end position="18"/>
    </location>
</feature>
<evidence type="ECO:0000256" key="1">
    <source>
        <dbReference type="PROSITE-ProRule" id="PRU00076"/>
    </source>
</evidence>
<name>A0A914M1N5_MELIC</name>
<reference evidence="8" key="1">
    <citation type="submission" date="2022-11" db="UniProtKB">
        <authorList>
            <consortium name="WormBaseParasite"/>
        </authorList>
    </citation>
    <scope>IDENTIFICATION</scope>
</reference>
<feature type="domain" description="EGF-like" evidence="5">
    <location>
        <begin position="237"/>
        <end position="277"/>
    </location>
</feature>
<dbReference type="PANTHER" id="PTHR46901:SF2">
    <property type="entry name" value="GH04942P"/>
    <property type="match status" value="1"/>
</dbReference>
<evidence type="ECO:0000256" key="4">
    <source>
        <dbReference type="SAM" id="SignalP"/>
    </source>
</evidence>
<feature type="domain" description="DOMON" evidence="6">
    <location>
        <begin position="319"/>
        <end position="449"/>
    </location>
</feature>
<keyword evidence="1" id="KW-1015">Disulfide bond</keyword>
<keyword evidence="7" id="KW-1185">Reference proteome</keyword>
<protein>
    <submittedName>
        <fullName evidence="8">Uncharacterized protein</fullName>
    </submittedName>
</protein>
<dbReference type="PROSITE" id="PS00022">
    <property type="entry name" value="EGF_1"/>
    <property type="match status" value="3"/>
</dbReference>
<dbReference type="InterPro" id="IPR045266">
    <property type="entry name" value="DOH_DOMON"/>
</dbReference>
<feature type="disulfide bond" evidence="1">
    <location>
        <begin position="180"/>
        <end position="189"/>
    </location>
</feature>